<evidence type="ECO:0000313" key="3">
    <source>
        <dbReference type="Proteomes" id="UP000307657"/>
    </source>
</evidence>
<dbReference type="Proteomes" id="UP000307657">
    <property type="component" value="Unassembled WGS sequence"/>
</dbReference>
<dbReference type="AlphaFoldDB" id="A0A4U0EP74"/>
<proteinExistence type="predicted"/>
<accession>A0A4U0EP74</accession>
<name>A0A4U0EP74_9FLAO</name>
<gene>
    <name evidence="2" type="ORF">E5167_13075</name>
</gene>
<feature type="transmembrane region" description="Helical" evidence="1">
    <location>
        <begin position="26"/>
        <end position="47"/>
    </location>
</feature>
<dbReference type="EMBL" id="SUPL01000007">
    <property type="protein sequence ID" value="TJY33427.1"/>
    <property type="molecule type" value="Genomic_DNA"/>
</dbReference>
<comment type="caution">
    <text evidence="2">The sequence shown here is derived from an EMBL/GenBank/DDBJ whole genome shotgun (WGS) entry which is preliminary data.</text>
</comment>
<keyword evidence="1" id="KW-1133">Transmembrane helix</keyword>
<keyword evidence="1" id="KW-0472">Membrane</keyword>
<keyword evidence="3" id="KW-1185">Reference proteome</keyword>
<keyword evidence="1" id="KW-0812">Transmembrane</keyword>
<evidence type="ECO:0000313" key="2">
    <source>
        <dbReference type="EMBL" id="TJY33427.1"/>
    </source>
</evidence>
<feature type="transmembrane region" description="Helical" evidence="1">
    <location>
        <begin position="98"/>
        <end position="118"/>
    </location>
</feature>
<evidence type="ECO:0000256" key="1">
    <source>
        <dbReference type="SAM" id="Phobius"/>
    </source>
</evidence>
<dbReference type="RefSeq" id="WP_136844606.1">
    <property type="nucleotide sequence ID" value="NZ_SUPL01000007.1"/>
</dbReference>
<dbReference type="OrthoDB" id="1446731at2"/>
<feature type="transmembrane region" description="Helical" evidence="1">
    <location>
        <begin position="67"/>
        <end position="91"/>
    </location>
</feature>
<feature type="transmembrane region" description="Helical" evidence="1">
    <location>
        <begin position="130"/>
        <end position="147"/>
    </location>
</feature>
<reference evidence="2 3" key="1">
    <citation type="submission" date="2019-04" db="EMBL/GenBank/DDBJ databases">
        <title>Lacinutrix sp. nov., isolated from marine water.</title>
        <authorList>
            <person name="Kim W."/>
        </authorList>
    </citation>
    <scope>NUCLEOTIDE SEQUENCE [LARGE SCALE GENOMIC DNA]</scope>
    <source>
        <strain evidence="2 3">CAU 1491</strain>
    </source>
</reference>
<protein>
    <submittedName>
        <fullName evidence="2">Uncharacterized protein</fullName>
    </submittedName>
</protein>
<sequence>MSNSQQKSTKRTSSFRRTDKRVFKKSILGGSIVATLIAATPLIFNLYQSVPDTKIWDTFLFTYESGWYESAAVSAWTLMGKLVPLMLLIIWFFTNKHWWYHSLIVPIAMYIYQIIEIINSDLEAIDKDLILYLLPVMAIIIPSIYLIKAKMFNKINSADKSLEELEEEFKVGGKGFWGKLSDYF</sequence>
<organism evidence="2 3">
    <name type="scientific">Pontimicrobium aquaticum</name>
    <dbReference type="NCBI Taxonomy" id="2565367"/>
    <lineage>
        <taxon>Bacteria</taxon>
        <taxon>Pseudomonadati</taxon>
        <taxon>Bacteroidota</taxon>
        <taxon>Flavobacteriia</taxon>
        <taxon>Flavobacteriales</taxon>
        <taxon>Flavobacteriaceae</taxon>
        <taxon>Pontimicrobium</taxon>
    </lineage>
</organism>